<dbReference type="RefSeq" id="WP_116183682.1">
    <property type="nucleotide sequence ID" value="NZ_QTJX01000001.1"/>
</dbReference>
<organism evidence="1 2">
    <name type="scientific">Flagellimonas nanhaiensis</name>
    <dbReference type="NCBI Taxonomy" id="2292706"/>
    <lineage>
        <taxon>Bacteria</taxon>
        <taxon>Pseudomonadati</taxon>
        <taxon>Bacteroidota</taxon>
        <taxon>Flavobacteriia</taxon>
        <taxon>Flavobacteriales</taxon>
        <taxon>Flavobacteriaceae</taxon>
        <taxon>Flagellimonas</taxon>
    </lineage>
</organism>
<gene>
    <name evidence="1" type="ORF">DX873_06540</name>
</gene>
<reference evidence="1 2" key="1">
    <citation type="submission" date="2018-08" db="EMBL/GenBank/DDBJ databases">
        <title>Muricauda nanhaiensis sp. nov., isolated from seawater of the South China Sea.</title>
        <authorList>
            <person name="Dang Y."/>
        </authorList>
    </citation>
    <scope>NUCLEOTIDE SEQUENCE [LARGE SCALE GENOMIC DNA]</scope>
    <source>
        <strain evidence="1 2">SM1704</strain>
    </source>
</reference>
<dbReference type="OrthoDB" id="9810084at2"/>
<dbReference type="EMBL" id="QTJX01000001">
    <property type="protein sequence ID" value="RDY61801.1"/>
    <property type="molecule type" value="Genomic_DNA"/>
</dbReference>
<protein>
    <submittedName>
        <fullName evidence="1">DUF488 family protein</fullName>
    </submittedName>
</protein>
<accession>A0A371JVF5</accession>
<name>A0A371JVF5_9FLAO</name>
<dbReference type="InterPro" id="IPR007438">
    <property type="entry name" value="DUF488"/>
</dbReference>
<keyword evidence="2" id="KW-1185">Reference proteome</keyword>
<dbReference type="Pfam" id="PF04343">
    <property type="entry name" value="DUF488"/>
    <property type="match status" value="1"/>
</dbReference>
<dbReference type="AlphaFoldDB" id="A0A371JVF5"/>
<proteinExistence type="predicted"/>
<dbReference type="PANTHER" id="PTHR39337">
    <property type="entry name" value="BLR5642 PROTEIN"/>
    <property type="match status" value="1"/>
</dbReference>
<sequence length="294" mass="34782">MFYRRKLVFALLEKFEDGLESTRLQKLMFLLTQMQKEPNYDFVPYRYGCYSYSLKADLAAMVKHDWLVESEKTYSLNVKKKYYKELTPVDKQLVNETFELYGSMKTDVITKHTYINFPYYATNSIIAERILPEKFFERVVTARHNDESTVLFTIGYEGISLEEYLNRLLKNNVHLLVDVRRNPLSQKYGFSKKSLSSFCSRLGIEYIHIPDVGIDSSKRRELNTQEDYDLLFDEYKATVLKEAIESQNFILSLLEKHRRIALTCFEADTCQCHRTHLAENLKKSPNFKYDLKHI</sequence>
<evidence type="ECO:0000313" key="1">
    <source>
        <dbReference type="EMBL" id="RDY61801.1"/>
    </source>
</evidence>
<comment type="caution">
    <text evidence="1">The sequence shown here is derived from an EMBL/GenBank/DDBJ whole genome shotgun (WGS) entry which is preliminary data.</text>
</comment>
<dbReference type="PANTHER" id="PTHR39337:SF1">
    <property type="entry name" value="BLR5642 PROTEIN"/>
    <property type="match status" value="1"/>
</dbReference>
<evidence type="ECO:0000313" key="2">
    <source>
        <dbReference type="Proteomes" id="UP000261828"/>
    </source>
</evidence>
<dbReference type="Proteomes" id="UP000261828">
    <property type="component" value="Unassembled WGS sequence"/>
</dbReference>